<dbReference type="RefSeq" id="WP_092037521.1">
    <property type="nucleotide sequence ID" value="NZ_FOOK01000010.1"/>
</dbReference>
<keyword evidence="3" id="KW-1185">Reference proteome</keyword>
<accession>A0A1I2MXP1</accession>
<dbReference type="OrthoDB" id="9839602at2"/>
<keyword evidence="1" id="KW-1133">Transmembrane helix</keyword>
<gene>
    <name evidence="2" type="ORF">SAMN04488025_11050</name>
</gene>
<sequence length="101" mass="12191">MFRELKKRFGKDYKKALFYLIINEVILLSLVVYFMMNDVSSLALHKNLAIPLLGIFLVYTYIANRKWRVYQRMKNTQYRYWVEFPTLLLIIAFAVVDLFIL</sequence>
<evidence type="ECO:0000313" key="2">
    <source>
        <dbReference type="EMBL" id="SFF96365.1"/>
    </source>
</evidence>
<dbReference type="AlphaFoldDB" id="A0A1I2MXP1"/>
<dbReference type="EMBL" id="FOOK01000010">
    <property type="protein sequence ID" value="SFF96365.1"/>
    <property type="molecule type" value="Genomic_DNA"/>
</dbReference>
<proteinExistence type="predicted"/>
<name>A0A1I2MXP1_9BACL</name>
<protein>
    <submittedName>
        <fullName evidence="2">Uncharacterized protein</fullName>
    </submittedName>
</protein>
<dbReference type="Proteomes" id="UP000198661">
    <property type="component" value="Unassembled WGS sequence"/>
</dbReference>
<feature type="transmembrane region" description="Helical" evidence="1">
    <location>
        <begin position="80"/>
        <end position="100"/>
    </location>
</feature>
<feature type="transmembrane region" description="Helical" evidence="1">
    <location>
        <begin position="16"/>
        <end position="36"/>
    </location>
</feature>
<keyword evidence="1" id="KW-0472">Membrane</keyword>
<keyword evidence="1" id="KW-0812">Transmembrane</keyword>
<evidence type="ECO:0000256" key="1">
    <source>
        <dbReference type="SAM" id="Phobius"/>
    </source>
</evidence>
<feature type="transmembrane region" description="Helical" evidence="1">
    <location>
        <begin position="48"/>
        <end position="64"/>
    </location>
</feature>
<dbReference type="STRING" id="201973.SAMN04488025_11050"/>
<organism evidence="2 3">
    <name type="scientific">Planifilum fulgidum</name>
    <dbReference type="NCBI Taxonomy" id="201973"/>
    <lineage>
        <taxon>Bacteria</taxon>
        <taxon>Bacillati</taxon>
        <taxon>Bacillota</taxon>
        <taxon>Bacilli</taxon>
        <taxon>Bacillales</taxon>
        <taxon>Thermoactinomycetaceae</taxon>
        <taxon>Planifilum</taxon>
    </lineage>
</organism>
<evidence type="ECO:0000313" key="3">
    <source>
        <dbReference type="Proteomes" id="UP000198661"/>
    </source>
</evidence>
<reference evidence="3" key="1">
    <citation type="submission" date="2016-10" db="EMBL/GenBank/DDBJ databases">
        <authorList>
            <person name="Varghese N."/>
            <person name="Submissions S."/>
        </authorList>
    </citation>
    <scope>NUCLEOTIDE SEQUENCE [LARGE SCALE GENOMIC DNA]</scope>
    <source>
        <strain evidence="3">DSM 44945</strain>
    </source>
</reference>